<gene>
    <name evidence="4" type="ORF">ACFOD4_21545</name>
</gene>
<dbReference type="InterPro" id="IPR036737">
    <property type="entry name" value="OmpA-like_sf"/>
</dbReference>
<comment type="caution">
    <text evidence="4">The sequence shown here is derived from an EMBL/GenBank/DDBJ whole genome shotgun (WGS) entry which is preliminary data.</text>
</comment>
<evidence type="ECO:0000256" key="2">
    <source>
        <dbReference type="SAM" id="SignalP"/>
    </source>
</evidence>
<keyword evidence="1" id="KW-0472">Membrane</keyword>
<dbReference type="Pfam" id="PF00691">
    <property type="entry name" value="OmpA"/>
    <property type="match status" value="1"/>
</dbReference>
<reference evidence="5" key="1">
    <citation type="journal article" date="2019" name="Int. J. Syst. Evol. Microbiol.">
        <title>The Global Catalogue of Microorganisms (GCM) 10K type strain sequencing project: providing services to taxonomists for standard genome sequencing and annotation.</title>
        <authorList>
            <consortium name="The Broad Institute Genomics Platform"/>
            <consortium name="The Broad Institute Genome Sequencing Center for Infectious Disease"/>
            <person name="Wu L."/>
            <person name="Ma J."/>
        </authorList>
    </citation>
    <scope>NUCLEOTIDE SEQUENCE [LARGE SCALE GENOMIC DNA]</scope>
    <source>
        <strain evidence="5">KCTC 52094</strain>
    </source>
</reference>
<dbReference type="InterPro" id="IPR050330">
    <property type="entry name" value="Bact_OuterMem_StrucFunc"/>
</dbReference>
<keyword evidence="2" id="KW-0732">Signal</keyword>
<evidence type="ECO:0000313" key="5">
    <source>
        <dbReference type="Proteomes" id="UP001595593"/>
    </source>
</evidence>
<dbReference type="PROSITE" id="PS51123">
    <property type="entry name" value="OMPA_2"/>
    <property type="match status" value="1"/>
</dbReference>
<dbReference type="RefSeq" id="WP_379599771.1">
    <property type="nucleotide sequence ID" value="NZ_JBHRTN010000029.1"/>
</dbReference>
<evidence type="ECO:0000256" key="1">
    <source>
        <dbReference type="PROSITE-ProRule" id="PRU00473"/>
    </source>
</evidence>
<dbReference type="PANTHER" id="PTHR30329:SF21">
    <property type="entry name" value="LIPOPROTEIN YIAD-RELATED"/>
    <property type="match status" value="1"/>
</dbReference>
<dbReference type="SUPFAM" id="SSF103088">
    <property type="entry name" value="OmpA-like"/>
    <property type="match status" value="1"/>
</dbReference>
<keyword evidence="5" id="KW-1185">Reference proteome</keyword>
<sequence>MVPRLTAFAVLLPLLGACAPQGQPDAGTPTADTTARKAYPVYFEPWSGELDEPAREGLRQAAALARAHPQVPLRVIGFADPEGSPQANVTLSRLRAEIVSDELRRNGVAAERIRLEWRGAAGAAPAGLESRRVEIRIDGG</sequence>
<accession>A0ABV7G807</accession>
<feature type="signal peptide" evidence="2">
    <location>
        <begin position="1"/>
        <end position="19"/>
    </location>
</feature>
<evidence type="ECO:0000313" key="4">
    <source>
        <dbReference type="EMBL" id="MFC3127656.1"/>
    </source>
</evidence>
<feature type="chain" id="PRO_5047066887" evidence="2">
    <location>
        <begin position="20"/>
        <end position="140"/>
    </location>
</feature>
<evidence type="ECO:0000259" key="3">
    <source>
        <dbReference type="PROSITE" id="PS51123"/>
    </source>
</evidence>
<proteinExistence type="predicted"/>
<dbReference type="EMBL" id="JBHRTN010000029">
    <property type="protein sequence ID" value="MFC3127656.1"/>
    <property type="molecule type" value="Genomic_DNA"/>
</dbReference>
<dbReference type="PROSITE" id="PS51257">
    <property type="entry name" value="PROKAR_LIPOPROTEIN"/>
    <property type="match status" value="1"/>
</dbReference>
<feature type="domain" description="OmpA-like" evidence="3">
    <location>
        <begin position="30"/>
        <end position="140"/>
    </location>
</feature>
<dbReference type="Proteomes" id="UP001595593">
    <property type="component" value="Unassembled WGS sequence"/>
</dbReference>
<name>A0ABV7G807_9PROT</name>
<dbReference type="InterPro" id="IPR006665">
    <property type="entry name" value="OmpA-like"/>
</dbReference>
<protein>
    <submittedName>
        <fullName evidence="4">OmpA family protein</fullName>
    </submittedName>
</protein>
<organism evidence="4 5">
    <name type="scientific">Teichococcus globiformis</name>
    <dbReference type="NCBI Taxonomy" id="2307229"/>
    <lineage>
        <taxon>Bacteria</taxon>
        <taxon>Pseudomonadati</taxon>
        <taxon>Pseudomonadota</taxon>
        <taxon>Alphaproteobacteria</taxon>
        <taxon>Acetobacterales</taxon>
        <taxon>Roseomonadaceae</taxon>
        <taxon>Roseomonas</taxon>
    </lineage>
</organism>
<dbReference type="PANTHER" id="PTHR30329">
    <property type="entry name" value="STATOR ELEMENT OF FLAGELLAR MOTOR COMPLEX"/>
    <property type="match status" value="1"/>
</dbReference>
<dbReference type="Gene3D" id="3.30.1330.60">
    <property type="entry name" value="OmpA-like domain"/>
    <property type="match status" value="1"/>
</dbReference>